<evidence type="ECO:0000313" key="2">
    <source>
        <dbReference type="EMBL" id="KAF7720677.1"/>
    </source>
</evidence>
<sequence length="761" mass="86629">MALSAKHHFWRLKRLSGQRKTNDSYTLQLIVNRSRQMSLTISGKDSETPSVQGLPPQGNRPWAQIVGRSRQSMMTDGNRRKPIVIWEEDNFQQKDRAMQASAALQRALRPGGSISILEQRRRALLEVNFVNEEETKKAIQMGLELNGIMYKGTPTVSAEMEFTQVRLHDLYLVNREELAQAITNAMDHFDYETEMFEGEATVILDRTIPKNMPEDHYADLDSREIYFLDWDDIIQATFKGCPPKCRYCGGPHRHIRRRCPFQKEQRAQKKKHTSQSNFEDLNDGDMLDAYERKKQKMKEKEEDEDEEDNVMVDVEAKNVSKDLENNAVAEAMTMDAIEPQDSKENGDEIRHMEEVEEDPVMLVSYRNGSTASIHNPATVSSSTEMGKPKKSAPMSKTHIRIATLNARSILKVGQQNVQVQFSTFLRSKQQAIDIRIWTYCLQTNTRIHLLCSFPSNEPSTRMEDLSQLLPKAGSEIGTTPGRSFCHTGEQTNQPIRDMEMRPTGARDQCHDDLLETPRPSLSLPTVKPTCTHREETTTRSSERHSDHPLVAVGDLVSSCQTDSSTTTIENSSTPSPPRTRSRSKRARQEPTLGTGGVEHKLRRLQLAGASEDTTSIIMHPDRRRAQRRYGQIQDKYLKWCQTQNLDPQKSDGSNLINFLAHGKNQFGWATSTIENYRSVLLELFDNRQQLLDSWLYKSFFQALNEQTIRPLGNTDLDISPIIAHFHSLGTNHSLTTSDLTAKLCWLLGVCGFLRLGIVKNP</sequence>
<comment type="caution">
    <text evidence="2">The sequence shown here is derived from an EMBL/GenBank/DDBJ whole genome shotgun (WGS) entry which is preliminary data.</text>
</comment>
<accession>A0A8H7BEB4</accession>
<feature type="region of interest" description="Disordered" evidence="1">
    <location>
        <begin position="261"/>
        <end position="287"/>
    </location>
</feature>
<feature type="compositionally biased region" description="Polar residues" evidence="1">
    <location>
        <begin position="372"/>
        <end position="384"/>
    </location>
</feature>
<proteinExistence type="predicted"/>
<feature type="compositionally biased region" description="Polar residues" evidence="1">
    <location>
        <begin position="557"/>
        <end position="570"/>
    </location>
</feature>
<gene>
    <name evidence="2" type="ORF">EC973_006543</name>
</gene>
<dbReference type="PANTHER" id="PTHR33066:SF2">
    <property type="entry name" value="FILAGGRIN-2-LIKE"/>
    <property type="match status" value="1"/>
</dbReference>
<dbReference type="EMBL" id="JABAYA010000416">
    <property type="protein sequence ID" value="KAF7720677.1"/>
    <property type="molecule type" value="Genomic_DNA"/>
</dbReference>
<dbReference type="PANTHER" id="PTHR33066">
    <property type="entry name" value="INTEGRASE_SAM-LIKE_N DOMAIN-CONTAINING PROTEIN"/>
    <property type="match status" value="1"/>
</dbReference>
<evidence type="ECO:0000313" key="3">
    <source>
        <dbReference type="Proteomes" id="UP000605846"/>
    </source>
</evidence>
<protein>
    <recommendedName>
        <fullName evidence="4">CCHC-type domain-containing protein</fullName>
    </recommendedName>
</protein>
<feature type="region of interest" description="Disordered" evidence="1">
    <location>
        <begin position="476"/>
        <end position="598"/>
    </location>
</feature>
<dbReference type="OrthoDB" id="2286764at2759"/>
<dbReference type="Proteomes" id="UP000605846">
    <property type="component" value="Unassembled WGS sequence"/>
</dbReference>
<reference evidence="2" key="1">
    <citation type="submission" date="2020-01" db="EMBL/GenBank/DDBJ databases">
        <title>Genome Sequencing of Three Apophysomyces-Like Fungal Strains Confirms a Novel Fungal Genus in the Mucoromycota with divergent Burkholderia-like Endosymbiotic Bacteria.</title>
        <authorList>
            <person name="Stajich J.E."/>
            <person name="Macias A.M."/>
            <person name="Carter-House D."/>
            <person name="Lovett B."/>
            <person name="Kasson L.R."/>
            <person name="Berry K."/>
            <person name="Grigoriev I."/>
            <person name="Chang Y."/>
            <person name="Spatafora J."/>
            <person name="Kasson M.T."/>
        </authorList>
    </citation>
    <scope>NUCLEOTIDE SEQUENCE</scope>
    <source>
        <strain evidence="2">NRRL A-21654</strain>
    </source>
</reference>
<feature type="compositionally biased region" description="Basic and acidic residues" evidence="1">
    <location>
        <begin position="531"/>
        <end position="547"/>
    </location>
</feature>
<evidence type="ECO:0000256" key="1">
    <source>
        <dbReference type="SAM" id="MobiDB-lite"/>
    </source>
</evidence>
<dbReference type="AlphaFoldDB" id="A0A8H7BEB4"/>
<organism evidence="2 3">
    <name type="scientific">Apophysomyces ossiformis</name>
    <dbReference type="NCBI Taxonomy" id="679940"/>
    <lineage>
        <taxon>Eukaryota</taxon>
        <taxon>Fungi</taxon>
        <taxon>Fungi incertae sedis</taxon>
        <taxon>Mucoromycota</taxon>
        <taxon>Mucoromycotina</taxon>
        <taxon>Mucoromycetes</taxon>
        <taxon>Mucorales</taxon>
        <taxon>Mucorineae</taxon>
        <taxon>Mucoraceae</taxon>
        <taxon>Apophysomyces</taxon>
    </lineage>
</organism>
<name>A0A8H7BEB4_9FUNG</name>
<keyword evidence="3" id="KW-1185">Reference proteome</keyword>
<evidence type="ECO:0008006" key="4">
    <source>
        <dbReference type="Google" id="ProtNLM"/>
    </source>
</evidence>
<feature type="region of interest" description="Disordered" evidence="1">
    <location>
        <begin position="372"/>
        <end position="395"/>
    </location>
</feature>